<accession>A0ABN7PQ01</accession>
<organism evidence="2 3">
    <name type="scientific">Timema podura</name>
    <name type="common">Walking stick</name>
    <dbReference type="NCBI Taxonomy" id="61482"/>
    <lineage>
        <taxon>Eukaryota</taxon>
        <taxon>Metazoa</taxon>
        <taxon>Ecdysozoa</taxon>
        <taxon>Arthropoda</taxon>
        <taxon>Hexapoda</taxon>
        <taxon>Insecta</taxon>
        <taxon>Pterygota</taxon>
        <taxon>Neoptera</taxon>
        <taxon>Polyneoptera</taxon>
        <taxon>Phasmatodea</taxon>
        <taxon>Timematodea</taxon>
        <taxon>Timematoidea</taxon>
        <taxon>Timematidae</taxon>
        <taxon>Timema</taxon>
    </lineage>
</organism>
<sequence>MEPPDILGIAQQEAGAEGPKLPDRKKKLLQQGSKSRNANKFTYSKLTNEAGNKTKSKKQGTLETESSNLSLRMNGEMRTSSEGVLIDLDGQNDSPVQLRT</sequence>
<feature type="region of interest" description="Disordered" evidence="1">
    <location>
        <begin position="80"/>
        <end position="100"/>
    </location>
</feature>
<keyword evidence="3" id="KW-1185">Reference proteome</keyword>
<reference evidence="2" key="1">
    <citation type="submission" date="2021-03" db="EMBL/GenBank/DDBJ databases">
        <authorList>
            <person name="Tran Van P."/>
        </authorList>
    </citation>
    <scope>NUCLEOTIDE SEQUENCE</scope>
</reference>
<dbReference type="Proteomes" id="UP001153148">
    <property type="component" value="Unassembled WGS sequence"/>
</dbReference>
<gene>
    <name evidence="2" type="ORF">TPAB3V08_LOCUS15739</name>
</gene>
<feature type="compositionally biased region" description="Polar residues" evidence="1">
    <location>
        <begin position="91"/>
        <end position="100"/>
    </location>
</feature>
<evidence type="ECO:0000256" key="1">
    <source>
        <dbReference type="SAM" id="MobiDB-lite"/>
    </source>
</evidence>
<evidence type="ECO:0000313" key="3">
    <source>
        <dbReference type="Proteomes" id="UP001153148"/>
    </source>
</evidence>
<feature type="compositionally biased region" description="Polar residues" evidence="1">
    <location>
        <begin position="30"/>
        <end position="68"/>
    </location>
</feature>
<dbReference type="EMBL" id="CAJPIN010102659">
    <property type="protein sequence ID" value="CAG2068796.1"/>
    <property type="molecule type" value="Genomic_DNA"/>
</dbReference>
<comment type="caution">
    <text evidence="2">The sequence shown here is derived from an EMBL/GenBank/DDBJ whole genome shotgun (WGS) entry which is preliminary data.</text>
</comment>
<evidence type="ECO:0000313" key="2">
    <source>
        <dbReference type="EMBL" id="CAG2068796.1"/>
    </source>
</evidence>
<feature type="non-terminal residue" evidence="2">
    <location>
        <position position="100"/>
    </location>
</feature>
<proteinExistence type="predicted"/>
<feature type="region of interest" description="Disordered" evidence="1">
    <location>
        <begin position="1"/>
        <end position="68"/>
    </location>
</feature>
<name>A0ABN7PQ01_TIMPD</name>
<protein>
    <submittedName>
        <fullName evidence="2">Uncharacterized protein</fullName>
    </submittedName>
</protein>